<feature type="signal peptide" evidence="1">
    <location>
        <begin position="1"/>
        <end position="20"/>
    </location>
</feature>
<reference evidence="3 4" key="1">
    <citation type="submission" date="2023-03" db="EMBL/GenBank/DDBJ databases">
        <title>Strain YYF002 represents a novel species in the genus Winogradskyella isolated from seawater.</title>
        <authorList>
            <person name="Fu Z.-Y."/>
        </authorList>
    </citation>
    <scope>NUCLEOTIDE SEQUENCE [LARGE SCALE GENOMIC DNA]</scope>
    <source>
        <strain evidence="3 4">YYF002</strain>
    </source>
</reference>
<comment type="caution">
    <text evidence="3">The sequence shown here is derived from an EMBL/GenBank/DDBJ whole genome shotgun (WGS) entry which is preliminary data.</text>
</comment>
<name>A0ABT6G2H4_9FLAO</name>
<keyword evidence="4" id="KW-1185">Reference proteome</keyword>
<dbReference type="Pfam" id="PF14321">
    <property type="entry name" value="DUF4382"/>
    <property type="match status" value="1"/>
</dbReference>
<gene>
    <name evidence="3" type="ORF">P7122_09555</name>
</gene>
<organism evidence="3 4">
    <name type="scientific">Winogradskyella marincola</name>
    <dbReference type="NCBI Taxonomy" id="3037795"/>
    <lineage>
        <taxon>Bacteria</taxon>
        <taxon>Pseudomonadati</taxon>
        <taxon>Bacteroidota</taxon>
        <taxon>Flavobacteriia</taxon>
        <taxon>Flavobacteriales</taxon>
        <taxon>Flavobacteriaceae</taxon>
        <taxon>Winogradskyella</taxon>
    </lineage>
</organism>
<dbReference type="EMBL" id="JARSBN010000004">
    <property type="protein sequence ID" value="MDG4716117.1"/>
    <property type="molecule type" value="Genomic_DNA"/>
</dbReference>
<evidence type="ECO:0000259" key="2">
    <source>
        <dbReference type="Pfam" id="PF14321"/>
    </source>
</evidence>
<protein>
    <submittedName>
        <fullName evidence="3">DUF4382 domain-containing protein</fullName>
    </submittedName>
</protein>
<dbReference type="InterPro" id="IPR025491">
    <property type="entry name" value="DUF4382"/>
</dbReference>
<evidence type="ECO:0000256" key="1">
    <source>
        <dbReference type="SAM" id="SignalP"/>
    </source>
</evidence>
<evidence type="ECO:0000313" key="4">
    <source>
        <dbReference type="Proteomes" id="UP001529085"/>
    </source>
</evidence>
<evidence type="ECO:0000313" key="3">
    <source>
        <dbReference type="EMBL" id="MDG4716117.1"/>
    </source>
</evidence>
<dbReference type="RefSeq" id="WP_278005562.1">
    <property type="nucleotide sequence ID" value="NZ_JARSBN010000004.1"/>
</dbReference>
<feature type="chain" id="PRO_5047058326" evidence="1">
    <location>
        <begin position="21"/>
        <end position="185"/>
    </location>
</feature>
<dbReference type="Proteomes" id="UP001529085">
    <property type="component" value="Unassembled WGS sequence"/>
</dbReference>
<dbReference type="PROSITE" id="PS51257">
    <property type="entry name" value="PROKAR_LIPOPROTEIN"/>
    <property type="match status" value="1"/>
</dbReference>
<keyword evidence="1" id="KW-0732">Signal</keyword>
<accession>A0ABT6G2H4</accession>
<proteinExistence type="predicted"/>
<sequence length="185" mass="21097">MKQLLIFKPLLYLLTLVVFASCTKENIEEAIATSQITVSLKSSNHSDGKVYVDIQDVQIRINENAHDSDAWMSLNTINQGAFNISDLNENTPLLLVDNFNVEGHYVYEIRLVLGYNNFVDINSVLHSLDIENTTPSNLVEMQLNSKRRYDMVIDIDLEKSVSYSADEDMMVLAPKLYTAIRQIEY</sequence>
<feature type="domain" description="DUF4382" evidence="2">
    <location>
        <begin position="49"/>
        <end position="174"/>
    </location>
</feature>